<feature type="compositionally biased region" description="Low complexity" evidence="1">
    <location>
        <begin position="416"/>
        <end position="428"/>
    </location>
</feature>
<gene>
    <name evidence="3" type="ORF">N0F65_007669</name>
</gene>
<reference evidence="3" key="1">
    <citation type="submission" date="2022-11" db="EMBL/GenBank/DDBJ databases">
        <authorList>
            <person name="Morgan W.R."/>
            <person name="Tartar A."/>
        </authorList>
    </citation>
    <scope>NUCLEOTIDE SEQUENCE</scope>
    <source>
        <strain evidence="3">ARSEF 373</strain>
    </source>
</reference>
<feature type="compositionally biased region" description="Polar residues" evidence="1">
    <location>
        <begin position="60"/>
        <end position="74"/>
    </location>
</feature>
<evidence type="ECO:0000313" key="3">
    <source>
        <dbReference type="EMBL" id="DBA02259.1"/>
    </source>
</evidence>
<feature type="compositionally biased region" description="Polar residues" evidence="1">
    <location>
        <begin position="379"/>
        <end position="409"/>
    </location>
</feature>
<feature type="region of interest" description="Disordered" evidence="1">
    <location>
        <begin position="257"/>
        <end position="346"/>
    </location>
</feature>
<feature type="compositionally biased region" description="Gly residues" evidence="1">
    <location>
        <begin position="281"/>
        <end position="290"/>
    </location>
</feature>
<keyword evidence="2" id="KW-0812">Transmembrane</keyword>
<name>A0AAV2Z8B7_9STRA</name>
<evidence type="ECO:0000313" key="4">
    <source>
        <dbReference type="Proteomes" id="UP001146120"/>
    </source>
</evidence>
<feature type="compositionally biased region" description="Polar residues" evidence="1">
    <location>
        <begin position="257"/>
        <end position="267"/>
    </location>
</feature>
<feature type="compositionally biased region" description="Polar residues" evidence="1">
    <location>
        <begin position="470"/>
        <end position="480"/>
    </location>
</feature>
<feature type="region of interest" description="Disordered" evidence="1">
    <location>
        <begin position="379"/>
        <end position="480"/>
    </location>
</feature>
<feature type="transmembrane region" description="Helical" evidence="2">
    <location>
        <begin position="199"/>
        <end position="223"/>
    </location>
</feature>
<keyword evidence="4" id="KW-1185">Reference proteome</keyword>
<evidence type="ECO:0000256" key="1">
    <source>
        <dbReference type="SAM" id="MobiDB-lite"/>
    </source>
</evidence>
<dbReference type="AlphaFoldDB" id="A0AAV2Z8B7"/>
<keyword evidence="2" id="KW-1133">Transmembrane helix</keyword>
<protein>
    <submittedName>
        <fullName evidence="3">Uncharacterized protein</fullName>
    </submittedName>
</protein>
<reference evidence="3" key="2">
    <citation type="journal article" date="2023" name="Microbiol Resour">
        <title>Decontamination and Annotation of the Draft Genome Sequence of the Oomycete Lagenidium giganteum ARSEF 373.</title>
        <authorList>
            <person name="Morgan W.R."/>
            <person name="Tartar A."/>
        </authorList>
    </citation>
    <scope>NUCLEOTIDE SEQUENCE</scope>
    <source>
        <strain evidence="3">ARSEF 373</strain>
    </source>
</reference>
<feature type="compositionally biased region" description="Low complexity" evidence="1">
    <location>
        <begin position="305"/>
        <end position="325"/>
    </location>
</feature>
<sequence>MASVNAYASSLRNDRGAQEKPIEEGVPFFVPQLAKVKTAAMCQTKNKHLLFCYEQAANASGVSPSATSPTSSYRKQGDSELYTEENLRKRQLLLEDKQLRAAIARFWDTFPAVRQGFQTIEQKDYVDVFVKFYKALVAPSEFSNGEARKIVERDWERDVGDAELMTKPMFHRALFEVVSGSSMTSMLALLVALPWFVTMWAVAVLIQADIWTTGIGADIYVAFLSKLFDRVTMTVYDQEKSVWLTVFAELDKIRSMSDTTNQDQESGGHSMRGNAAFGIGSSSGGGGGGSVQKPKPPLLKKRMLSTESILSSSSRSERSLGGSSRALNGRGGGSVRRLPDVQTTTGASMATEVLRAVQAAKSKSPTAAAAGVLVSGVTSSRSDAAGNPSSLNSATSSRPDGLEFSTNDGSTDELMVSSSRSPVPAPRESPLRVQRMSSLRGDFSSSLTDRRRNTDNFGITTGSEDKPARSTGTGSESPTHQIRLAMPSIYLSPDLSHSPQATERAARRRIRESVKLAQRLRRITF</sequence>
<organism evidence="3 4">
    <name type="scientific">Lagenidium giganteum</name>
    <dbReference type="NCBI Taxonomy" id="4803"/>
    <lineage>
        <taxon>Eukaryota</taxon>
        <taxon>Sar</taxon>
        <taxon>Stramenopiles</taxon>
        <taxon>Oomycota</taxon>
        <taxon>Peronosporomycetes</taxon>
        <taxon>Pythiales</taxon>
        <taxon>Pythiaceae</taxon>
    </lineage>
</organism>
<comment type="caution">
    <text evidence="3">The sequence shown here is derived from an EMBL/GenBank/DDBJ whole genome shotgun (WGS) entry which is preliminary data.</text>
</comment>
<dbReference type="EMBL" id="DAKRPA010000034">
    <property type="protein sequence ID" value="DBA02259.1"/>
    <property type="molecule type" value="Genomic_DNA"/>
</dbReference>
<dbReference type="Proteomes" id="UP001146120">
    <property type="component" value="Unassembled WGS sequence"/>
</dbReference>
<proteinExistence type="predicted"/>
<feature type="transmembrane region" description="Helical" evidence="2">
    <location>
        <begin position="173"/>
        <end position="193"/>
    </location>
</feature>
<feature type="region of interest" description="Disordered" evidence="1">
    <location>
        <begin position="60"/>
        <end position="79"/>
    </location>
</feature>
<accession>A0AAV2Z8B7</accession>
<keyword evidence="2" id="KW-0472">Membrane</keyword>
<evidence type="ECO:0000256" key="2">
    <source>
        <dbReference type="SAM" id="Phobius"/>
    </source>
</evidence>